<feature type="coiled-coil region" evidence="1">
    <location>
        <begin position="197"/>
        <end position="258"/>
    </location>
</feature>
<proteinExistence type="predicted"/>
<keyword evidence="1" id="KW-0175">Coiled coil</keyword>
<dbReference type="GO" id="GO:0004527">
    <property type="term" value="F:exonuclease activity"/>
    <property type="evidence" value="ECO:0007669"/>
    <property type="project" value="UniProtKB-KW"/>
</dbReference>
<sequence length="1011" mass="116378">MKILKISFKNINSLRGEHEIDFTEEPFISSSLFAITGPTGSGKSTILDVISLAIYGKIPRIPGSRPISKTDIEKFGTILTRNQKEAIARVTYECKFGTFSSQWSISTNRNEKLRDNDMEIYDHQIQELITDKKSEVPEKNEQLIGLSYDQFIKAALLAQGEFAQFLKVTKKDRGALLEKITGTGIYRTIGQKIYEKNSLLNKDIEQQLHEIKILKDNLLADEVLEQKKADLKSKTEVQEKCNQEIEKLKRSLELKEEIQKKTKAIGISKDEGNAAEKELKVFDSAHGAPLKQHEKVQDVSDKLRTWNLLGNEIKNLNSEVSNIKENIQSNSERTATLIAEVSEFTHTATNSDNISENLNQFRTRIQDLLEKKKEKGIDYRLEKSKLDSELNAVGLSLNESNPDHSRQEIKQSIEATGNSIRTWKDKFEVSSSDEIEALKNKLQRKYKITREASREYAVIEEKHKELKRNSTEYEKLQPHLKSLPAEIEKQKTQVNSGKTVLENLKLKRENQLLKASLEQHRHKLKDGEACPLCGGLHHPYAEHLPEKDDLLELEIKKVEMQLEEQSRKLNIYVTNFSNYKKQAEELELKNKEINKDLQDIKTGFKEKFSELTEVENLHELEDRCDQLEKKLEELSEYAKAHLKLQHLKTSLPILEKLQAILQEGKLLKEKLDKLYPGKDIQQDVEQFQNRWISLVSEFKNLNNNQEKLTQQIDKKEKQLQILEKELEQVLLEKGFESVTTGFSALMPDAEVHRLRIERQQIEKRINDARASIKILKDQLEEFQKKDSNIKEEELREKLKDQNEQAQLVAETCKELDRLIKNHEHDLIKMNKLQEQIAEKEKQTRRWRMLNELIGDRTGNKFNDFAQDLTLSRLIKLANIRLQGLSDRYLIDKPTEEEDDGLVAIDEHMGGQRRSVKTLSGGETFILSLSMALALSDLASINVEINSLFIDEGFGTLDPETLDQTLDTLEKLQAESSKTIGIISHVDSLKERISTQIKLSRNGQGYSSLEIS</sequence>
<feature type="coiled-coil region" evidence="1">
    <location>
        <begin position="698"/>
        <end position="849"/>
    </location>
</feature>
<dbReference type="AlphaFoldDB" id="A0A1H1KXT3"/>
<dbReference type="Pfam" id="PF13558">
    <property type="entry name" value="SbcC_Walker_B"/>
    <property type="match status" value="1"/>
</dbReference>
<keyword evidence="3" id="KW-1185">Reference proteome</keyword>
<dbReference type="Gene3D" id="3.40.50.300">
    <property type="entry name" value="P-loop containing nucleotide triphosphate hydrolases"/>
    <property type="match status" value="2"/>
</dbReference>
<gene>
    <name evidence="2" type="ORF">SAMN04488552_0292</name>
</gene>
<dbReference type="RefSeq" id="WP_089661006.1">
    <property type="nucleotide sequence ID" value="NZ_LT629745.1"/>
</dbReference>
<feature type="coiled-coil region" evidence="1">
    <location>
        <begin position="313"/>
        <end position="371"/>
    </location>
</feature>
<reference evidence="2 3" key="1">
    <citation type="submission" date="2016-10" db="EMBL/GenBank/DDBJ databases">
        <authorList>
            <person name="Varghese N."/>
            <person name="Submissions S."/>
        </authorList>
    </citation>
    <scope>NUCLEOTIDE SEQUENCE [LARGE SCALE GENOMIC DNA]</scope>
    <source>
        <strain evidence="2 3">Mar_2010_102</strain>
    </source>
</reference>
<dbReference type="GO" id="GO:0006302">
    <property type="term" value="P:double-strand break repair"/>
    <property type="evidence" value="ECO:0007669"/>
    <property type="project" value="InterPro"/>
</dbReference>
<dbReference type="PANTHER" id="PTHR32114">
    <property type="entry name" value="ABC TRANSPORTER ABCH.3"/>
    <property type="match status" value="1"/>
</dbReference>
<keyword evidence="2" id="KW-0540">Nuclease</keyword>
<dbReference type="InterPro" id="IPR027417">
    <property type="entry name" value="P-loop_NTPase"/>
</dbReference>
<keyword evidence="2" id="KW-0378">Hydrolase</keyword>
<evidence type="ECO:0000256" key="1">
    <source>
        <dbReference type="SAM" id="Coils"/>
    </source>
</evidence>
<keyword evidence="2" id="KW-0269">Exonuclease</keyword>
<evidence type="ECO:0000313" key="2">
    <source>
        <dbReference type="EMBL" id="SDR66499.1"/>
    </source>
</evidence>
<feature type="coiled-coil region" evidence="1">
    <location>
        <begin position="432"/>
        <end position="476"/>
    </location>
</feature>
<feature type="coiled-coil region" evidence="1">
    <location>
        <begin position="548"/>
        <end position="644"/>
    </location>
</feature>
<dbReference type="EMBL" id="LT629745">
    <property type="protein sequence ID" value="SDR66499.1"/>
    <property type="molecule type" value="Genomic_DNA"/>
</dbReference>
<accession>A0A1H1KXT3</accession>
<dbReference type="GO" id="GO:0016887">
    <property type="term" value="F:ATP hydrolysis activity"/>
    <property type="evidence" value="ECO:0007669"/>
    <property type="project" value="InterPro"/>
</dbReference>
<organism evidence="2 3">
    <name type="scientific">Christiangramia echinicola</name>
    <dbReference type="NCBI Taxonomy" id="279359"/>
    <lineage>
        <taxon>Bacteria</taxon>
        <taxon>Pseudomonadati</taxon>
        <taxon>Bacteroidota</taxon>
        <taxon>Flavobacteriia</taxon>
        <taxon>Flavobacteriales</taxon>
        <taxon>Flavobacteriaceae</taxon>
        <taxon>Christiangramia</taxon>
    </lineage>
</organism>
<dbReference type="Proteomes" id="UP000198858">
    <property type="component" value="Chromosome I"/>
</dbReference>
<evidence type="ECO:0000313" key="3">
    <source>
        <dbReference type="Proteomes" id="UP000198858"/>
    </source>
</evidence>
<name>A0A1H1KXT3_9FLAO</name>
<dbReference type="SUPFAM" id="SSF52540">
    <property type="entry name" value="P-loop containing nucleoside triphosphate hydrolases"/>
    <property type="match status" value="2"/>
</dbReference>
<protein>
    <submittedName>
        <fullName evidence="2">Exonuclease SbcC</fullName>
    </submittedName>
</protein>
<dbReference type="PANTHER" id="PTHR32114:SF2">
    <property type="entry name" value="ABC TRANSPORTER ABCH.3"/>
    <property type="match status" value="1"/>
</dbReference>
<dbReference type="STRING" id="1250231.SAMN04488552_0292"/>